<keyword evidence="2" id="KW-1185">Reference proteome</keyword>
<organism evidence="1 2">
    <name type="scientific">Acetobacter oeni</name>
    <dbReference type="NCBI Taxonomy" id="304077"/>
    <lineage>
        <taxon>Bacteria</taxon>
        <taxon>Pseudomonadati</taxon>
        <taxon>Pseudomonadota</taxon>
        <taxon>Alphaproteobacteria</taxon>
        <taxon>Acetobacterales</taxon>
        <taxon>Acetobacteraceae</taxon>
        <taxon>Acetobacter</taxon>
    </lineage>
</organism>
<comment type="caution">
    <text evidence="1">The sequence shown here is derived from an EMBL/GenBank/DDBJ whole genome shotgun (WGS) entry which is preliminary data.</text>
</comment>
<dbReference type="EMBL" id="BJYG01000016">
    <property type="protein sequence ID" value="GEN63114.1"/>
    <property type="molecule type" value="Genomic_DNA"/>
</dbReference>
<name>A0A511XJJ7_9PROT</name>
<dbReference type="Proteomes" id="UP000321746">
    <property type="component" value="Unassembled WGS sequence"/>
</dbReference>
<sequence>MELNGNTCNRKFDCLLKKLEQRGCFLLESDITDAASDSENQLFSPINHKSPVARNADSDSLPDEIKYIYIHLTQICSGK</sequence>
<accession>A0A511XJJ7</accession>
<dbReference type="RefSeq" id="WP_146887366.1">
    <property type="nucleotide sequence ID" value="NZ_BJYG01000016.1"/>
</dbReference>
<protein>
    <submittedName>
        <fullName evidence="1">Uncharacterized protein</fullName>
    </submittedName>
</protein>
<dbReference type="AlphaFoldDB" id="A0A511XJJ7"/>
<reference evidence="1 2" key="1">
    <citation type="submission" date="2019-07" db="EMBL/GenBank/DDBJ databases">
        <title>Whole genome shotgun sequence of Acetobacter oeni NBRC 105207.</title>
        <authorList>
            <person name="Hosoyama A."/>
            <person name="Uohara A."/>
            <person name="Ohji S."/>
            <person name="Ichikawa N."/>
        </authorList>
    </citation>
    <scope>NUCLEOTIDE SEQUENCE [LARGE SCALE GENOMIC DNA]</scope>
    <source>
        <strain evidence="1 2">NBRC 105207</strain>
    </source>
</reference>
<gene>
    <name evidence="1" type="ORF">AOE01nite_13380</name>
</gene>
<evidence type="ECO:0000313" key="2">
    <source>
        <dbReference type="Proteomes" id="UP000321746"/>
    </source>
</evidence>
<evidence type="ECO:0000313" key="1">
    <source>
        <dbReference type="EMBL" id="GEN63114.1"/>
    </source>
</evidence>
<proteinExistence type="predicted"/>